<protein>
    <recommendedName>
        <fullName evidence="2">POTRA domain-containing protein</fullName>
    </recommendedName>
</protein>
<name>A0A6J4L3Z8_9BACT</name>
<dbReference type="EMBL" id="CADCTU010000481">
    <property type="protein sequence ID" value="CAA9321694.1"/>
    <property type="molecule type" value="Genomic_DNA"/>
</dbReference>
<evidence type="ECO:0000313" key="1">
    <source>
        <dbReference type="EMBL" id="CAA9321694.1"/>
    </source>
</evidence>
<reference evidence="1" key="1">
    <citation type="submission" date="2020-02" db="EMBL/GenBank/DDBJ databases">
        <authorList>
            <person name="Meier V. D."/>
        </authorList>
    </citation>
    <scope>NUCLEOTIDE SEQUENCE</scope>
    <source>
        <strain evidence="1">AVDCRST_MAG11</strain>
    </source>
</reference>
<feature type="non-terminal residue" evidence="1">
    <location>
        <position position="270"/>
    </location>
</feature>
<proteinExistence type="predicted"/>
<organism evidence="1">
    <name type="scientific">uncultured Gemmatimonadaceae bacterium</name>
    <dbReference type="NCBI Taxonomy" id="246130"/>
    <lineage>
        <taxon>Bacteria</taxon>
        <taxon>Pseudomonadati</taxon>
        <taxon>Gemmatimonadota</taxon>
        <taxon>Gemmatimonadia</taxon>
        <taxon>Gemmatimonadales</taxon>
        <taxon>Gemmatimonadaceae</taxon>
        <taxon>environmental samples</taxon>
    </lineage>
</organism>
<gene>
    <name evidence="1" type="ORF">AVDCRST_MAG11-2039</name>
</gene>
<sequence>MRVDSVRSARFCRGQRITRIDIVPAAPTFPRLFRRVPVLRDVDALPHRTTRPEIVQNFLAVREGEPCTELRRSESERILRAQPFIASARVFAFPDTGGGVRLLVETRDELSNVVGLALEGARPTVVRFGDGNLGGLGVHASALWREGFAYRDGYGARVVANQVMNRPYQLGAEYLRRPIGERQTVELSHPFLTDLQRVAWRATAGTIDQRFGFTRDGVDPSSVITSRQYWDAGGVVRLGAPGRLSLFGASVSRETAFNDSLPSIYTRVGP</sequence>
<accession>A0A6J4L3Z8</accession>
<evidence type="ECO:0008006" key="2">
    <source>
        <dbReference type="Google" id="ProtNLM"/>
    </source>
</evidence>
<dbReference type="AlphaFoldDB" id="A0A6J4L3Z8"/>